<evidence type="ECO:0000256" key="2">
    <source>
        <dbReference type="ARBA" id="ARBA00006679"/>
    </source>
</evidence>
<feature type="compositionally biased region" description="Basic and acidic residues" evidence="7">
    <location>
        <begin position="8"/>
        <end position="23"/>
    </location>
</feature>
<comment type="subcellular location">
    <subcellularLocation>
        <location evidence="1">Cell membrane</location>
        <topology evidence="1">Multi-pass membrane protein</topology>
    </subcellularLocation>
</comment>
<dbReference type="GO" id="GO:0005886">
    <property type="term" value="C:plasma membrane"/>
    <property type="evidence" value="ECO:0007669"/>
    <property type="project" value="UniProtKB-SubCell"/>
</dbReference>
<keyword evidence="6 8" id="KW-0472">Membrane</keyword>
<dbReference type="PANTHER" id="PTHR33452:SF1">
    <property type="entry name" value="INNER MEMBRANE PROTEIN YPHA-RELATED"/>
    <property type="match status" value="1"/>
</dbReference>
<proteinExistence type="inferred from homology"/>
<feature type="transmembrane region" description="Helical" evidence="8">
    <location>
        <begin position="40"/>
        <end position="59"/>
    </location>
</feature>
<evidence type="ECO:0000256" key="6">
    <source>
        <dbReference type="ARBA" id="ARBA00023136"/>
    </source>
</evidence>
<evidence type="ECO:0000256" key="5">
    <source>
        <dbReference type="ARBA" id="ARBA00022989"/>
    </source>
</evidence>
<keyword evidence="3" id="KW-1003">Cell membrane</keyword>
<evidence type="ECO:0000256" key="3">
    <source>
        <dbReference type="ARBA" id="ARBA00022475"/>
    </source>
</evidence>
<reference evidence="9 10" key="1">
    <citation type="submission" date="2019-02" db="EMBL/GenBank/DDBJ databases">
        <title>Deep-cultivation of Planctomycetes and their phenomic and genomic characterization uncovers novel biology.</title>
        <authorList>
            <person name="Wiegand S."/>
            <person name="Jogler M."/>
            <person name="Boedeker C."/>
            <person name="Pinto D."/>
            <person name="Vollmers J."/>
            <person name="Rivas-Marin E."/>
            <person name="Kohn T."/>
            <person name="Peeters S.H."/>
            <person name="Heuer A."/>
            <person name="Rast P."/>
            <person name="Oberbeckmann S."/>
            <person name="Bunk B."/>
            <person name="Jeske O."/>
            <person name="Meyerdierks A."/>
            <person name="Storesund J.E."/>
            <person name="Kallscheuer N."/>
            <person name="Luecker S."/>
            <person name="Lage O.M."/>
            <person name="Pohl T."/>
            <person name="Merkel B.J."/>
            <person name="Hornburger P."/>
            <person name="Mueller R.-W."/>
            <person name="Bruemmer F."/>
            <person name="Labrenz M."/>
            <person name="Spormann A.M."/>
            <person name="Op den Camp H."/>
            <person name="Overmann J."/>
            <person name="Amann R."/>
            <person name="Jetten M.S.M."/>
            <person name="Mascher T."/>
            <person name="Medema M.H."/>
            <person name="Devos D.P."/>
            <person name="Kaster A.-K."/>
            <person name="Ovreas L."/>
            <person name="Rohde M."/>
            <person name="Galperin M.Y."/>
            <person name="Jogler C."/>
        </authorList>
    </citation>
    <scope>NUCLEOTIDE SEQUENCE [LARGE SCALE GENOMIC DNA]</scope>
    <source>
        <strain evidence="9 10">Mal48</strain>
    </source>
</reference>
<dbReference type="AlphaFoldDB" id="A0A517QQF7"/>
<dbReference type="InterPro" id="IPR051907">
    <property type="entry name" value="DoxX-like_oxidoreductase"/>
</dbReference>
<protein>
    <submittedName>
        <fullName evidence="9">DoxX</fullName>
    </submittedName>
</protein>
<feature type="region of interest" description="Disordered" evidence="7">
    <location>
        <begin position="1"/>
        <end position="23"/>
    </location>
</feature>
<feature type="transmembrane region" description="Helical" evidence="8">
    <location>
        <begin position="135"/>
        <end position="155"/>
    </location>
</feature>
<comment type="similarity">
    <text evidence="2">Belongs to the DoxX family.</text>
</comment>
<gene>
    <name evidence="9" type="ORF">Mal48_31200</name>
</gene>
<sequence length="174" mass="18692">MTQVVMKHGPESKMDNTSEKRERSFDTEWSNAMMNRDTTLSAGLLILRVAIGGFMLVHGYQKLVGFSGLATKFPDPLGIGSQMSLVATIGAEVGCSLLLILGLGTRLAALPLAFTMIIALFVIHGADPWQRKELAAIFLSVYAAIVLTGPGRFSLDHSLWGKKSSPARSGKTKA</sequence>
<name>A0A517QQF7_9PLAN</name>
<evidence type="ECO:0000256" key="1">
    <source>
        <dbReference type="ARBA" id="ARBA00004651"/>
    </source>
</evidence>
<dbReference type="KEGG" id="tpol:Mal48_31200"/>
<accession>A0A517QQF7</accession>
<evidence type="ECO:0000313" key="9">
    <source>
        <dbReference type="EMBL" id="QDT33864.1"/>
    </source>
</evidence>
<organism evidence="9 10">
    <name type="scientific">Thalassoglobus polymorphus</name>
    <dbReference type="NCBI Taxonomy" id="2527994"/>
    <lineage>
        <taxon>Bacteria</taxon>
        <taxon>Pseudomonadati</taxon>
        <taxon>Planctomycetota</taxon>
        <taxon>Planctomycetia</taxon>
        <taxon>Planctomycetales</taxon>
        <taxon>Planctomycetaceae</taxon>
        <taxon>Thalassoglobus</taxon>
    </lineage>
</organism>
<dbReference type="Proteomes" id="UP000315724">
    <property type="component" value="Chromosome"/>
</dbReference>
<keyword evidence="5 8" id="KW-1133">Transmembrane helix</keyword>
<evidence type="ECO:0000313" key="10">
    <source>
        <dbReference type="Proteomes" id="UP000315724"/>
    </source>
</evidence>
<dbReference type="InterPro" id="IPR032808">
    <property type="entry name" value="DoxX"/>
</dbReference>
<evidence type="ECO:0000256" key="7">
    <source>
        <dbReference type="SAM" id="MobiDB-lite"/>
    </source>
</evidence>
<evidence type="ECO:0000256" key="8">
    <source>
        <dbReference type="SAM" id="Phobius"/>
    </source>
</evidence>
<evidence type="ECO:0000256" key="4">
    <source>
        <dbReference type="ARBA" id="ARBA00022692"/>
    </source>
</evidence>
<keyword evidence="4 8" id="KW-0812">Transmembrane</keyword>
<feature type="transmembrane region" description="Helical" evidence="8">
    <location>
        <begin position="79"/>
        <end position="100"/>
    </location>
</feature>
<dbReference type="EMBL" id="CP036267">
    <property type="protein sequence ID" value="QDT33864.1"/>
    <property type="molecule type" value="Genomic_DNA"/>
</dbReference>
<feature type="transmembrane region" description="Helical" evidence="8">
    <location>
        <begin position="107"/>
        <end position="123"/>
    </location>
</feature>
<keyword evidence="10" id="KW-1185">Reference proteome</keyword>
<dbReference type="Pfam" id="PF07681">
    <property type="entry name" value="DoxX"/>
    <property type="match status" value="1"/>
</dbReference>
<dbReference type="PANTHER" id="PTHR33452">
    <property type="entry name" value="OXIDOREDUCTASE CATD-RELATED"/>
    <property type="match status" value="1"/>
</dbReference>